<dbReference type="Pfam" id="PF00015">
    <property type="entry name" value="MCPsignal"/>
    <property type="match status" value="1"/>
</dbReference>
<evidence type="ECO:0000256" key="2">
    <source>
        <dbReference type="ARBA" id="ARBA00023224"/>
    </source>
</evidence>
<dbReference type="SMART" id="SM00283">
    <property type="entry name" value="MA"/>
    <property type="match status" value="1"/>
</dbReference>
<dbReference type="GO" id="GO:0006935">
    <property type="term" value="P:chemotaxis"/>
    <property type="evidence" value="ECO:0007669"/>
    <property type="project" value="UniProtKB-ARBA"/>
</dbReference>
<comment type="caution">
    <text evidence="8">The sequence shown here is derived from an EMBL/GenBank/DDBJ whole genome shotgun (WGS) entry which is preliminary data.</text>
</comment>
<dbReference type="PANTHER" id="PTHR32089">
    <property type="entry name" value="METHYL-ACCEPTING CHEMOTAXIS PROTEIN MCPB"/>
    <property type="match status" value="1"/>
</dbReference>
<evidence type="ECO:0000259" key="6">
    <source>
        <dbReference type="PROSITE" id="PS50111"/>
    </source>
</evidence>
<dbReference type="Proteomes" id="UP000242502">
    <property type="component" value="Unassembled WGS sequence"/>
</dbReference>
<keyword evidence="2 4" id="KW-0807">Transducer</keyword>
<evidence type="ECO:0008006" key="10">
    <source>
        <dbReference type="Google" id="ProtNLM"/>
    </source>
</evidence>
<dbReference type="EMBL" id="MDLC01000016">
    <property type="protein sequence ID" value="ODS23975.1"/>
    <property type="molecule type" value="Genomic_DNA"/>
</dbReference>
<evidence type="ECO:0000256" key="1">
    <source>
        <dbReference type="ARBA" id="ARBA00004370"/>
    </source>
</evidence>
<keyword evidence="5" id="KW-1133">Transmembrane helix</keyword>
<sequence length="665" mass="74611">MTFLSNLKITHKLMMASAIAILFAIMLGVGFGYSLYIDHYIHKKEIALHKAFEVVSDIRVSIEVARSTEKMLLKPNGDADKVVFDEYSQRVLDYLNDLSTFFHDNNEVIAIIKSIDEKYTHYSILIDEIFEEYQKFNLLPNSNALLYMPDSEVVEERLQSSEMAPIAIASWVKMMRWEYLYFSGATDKVSYKYAQEAKRVRRFVFNSFIDEADKTTLIKKLYRYNDRFNDIKVMLSTVAEKKNNIEHIYAEVYSSLEILKYTADEEFLTFESWAKKIKSYLVQLFYVLLSLSIIIPLVIFIVLIKNVQKSTGKLKEMLENFSSGDIQLTDRLPEEGKSELTEIAHGFNILMDKLQSSMTLVSDLSCHLTEVAVTAQTRRDDTSHILEEQVDCVHSISSLMDTMEQKIMEVTSDAEDAASSATQAKNNAFSGATVVADLIQSMNVLASNIEESSQSVIQLDEYGKTISSVISMIQQVAEQTNLLALNAAIEAARAGESGRGFAVVADEVRNLSKRTTESTEEINKVIGTLQNSTKKVVEAMRQSREQATAGVQLAKQADGSLNSITESVKVIDELNEKMFQSARVNQQVTNDIIKNFIPVQTAIDGITESAKQSISDGADLTQTATMLQNVTYGFGMATACSVSFSDEKKTSDELENPGNNNIELF</sequence>
<evidence type="ECO:0000256" key="5">
    <source>
        <dbReference type="SAM" id="Phobius"/>
    </source>
</evidence>
<keyword evidence="5" id="KW-0812">Transmembrane</keyword>
<dbReference type="AlphaFoldDB" id="A0A1D2QQV9"/>
<dbReference type="STRING" id="62101.AB835_06075"/>
<dbReference type="PROSITE" id="PS50111">
    <property type="entry name" value="CHEMOTAXIS_TRANSDUC_2"/>
    <property type="match status" value="1"/>
</dbReference>
<reference evidence="8 9" key="1">
    <citation type="journal article" date="2016" name="Appl. Environ. Microbiol.">
        <title>Lack of Overt Genome Reduction in the Bryostatin-Producing Bryozoan Symbiont "Candidatus Endobugula sertula".</title>
        <authorList>
            <person name="Miller I.J."/>
            <person name="Vanee N."/>
            <person name="Fong S.S."/>
            <person name="Lim-Fong G.E."/>
            <person name="Kwan J.C."/>
        </authorList>
    </citation>
    <scope>NUCLEOTIDE SEQUENCE [LARGE SCALE GENOMIC DNA]</scope>
    <source>
        <strain evidence="8">AB1-4</strain>
    </source>
</reference>
<feature type="domain" description="Methyl-accepting transducer" evidence="6">
    <location>
        <begin position="387"/>
        <end position="600"/>
    </location>
</feature>
<dbReference type="CDD" id="cd06225">
    <property type="entry name" value="HAMP"/>
    <property type="match status" value="1"/>
</dbReference>
<gene>
    <name evidence="8" type="ORF">AB835_06075</name>
</gene>
<evidence type="ECO:0000256" key="3">
    <source>
        <dbReference type="ARBA" id="ARBA00029447"/>
    </source>
</evidence>
<evidence type="ECO:0000259" key="7">
    <source>
        <dbReference type="PROSITE" id="PS50885"/>
    </source>
</evidence>
<accession>A0A1D2QQV9</accession>
<dbReference type="Gene3D" id="1.10.287.950">
    <property type="entry name" value="Methyl-accepting chemotaxis protein"/>
    <property type="match status" value="1"/>
</dbReference>
<dbReference type="CDD" id="cd11386">
    <property type="entry name" value="MCP_signal"/>
    <property type="match status" value="1"/>
</dbReference>
<dbReference type="PANTHER" id="PTHR32089:SF112">
    <property type="entry name" value="LYSOZYME-LIKE PROTEIN-RELATED"/>
    <property type="match status" value="1"/>
</dbReference>
<dbReference type="SMART" id="SM00304">
    <property type="entry name" value="HAMP"/>
    <property type="match status" value="1"/>
</dbReference>
<comment type="similarity">
    <text evidence="3">Belongs to the methyl-accepting chemotaxis (MCP) protein family.</text>
</comment>
<feature type="transmembrane region" description="Helical" evidence="5">
    <location>
        <begin position="284"/>
        <end position="304"/>
    </location>
</feature>
<dbReference type="InterPro" id="IPR004089">
    <property type="entry name" value="MCPsignal_dom"/>
</dbReference>
<organism evidence="8 9">
    <name type="scientific">Candidatus Endobugula sertula</name>
    <name type="common">Bugula neritina bacterial symbiont</name>
    <dbReference type="NCBI Taxonomy" id="62101"/>
    <lineage>
        <taxon>Bacteria</taxon>
        <taxon>Pseudomonadati</taxon>
        <taxon>Pseudomonadota</taxon>
        <taxon>Gammaproteobacteria</taxon>
        <taxon>Cellvibrionales</taxon>
        <taxon>Cellvibrionaceae</taxon>
        <taxon>Candidatus Endobugula</taxon>
    </lineage>
</organism>
<evidence type="ECO:0000313" key="8">
    <source>
        <dbReference type="EMBL" id="ODS23975.1"/>
    </source>
</evidence>
<feature type="transmembrane region" description="Helical" evidence="5">
    <location>
        <begin position="13"/>
        <end position="36"/>
    </location>
</feature>
<protein>
    <recommendedName>
        <fullName evidence="10">Chemotaxis protein</fullName>
    </recommendedName>
</protein>
<evidence type="ECO:0000313" key="9">
    <source>
        <dbReference type="Proteomes" id="UP000242502"/>
    </source>
</evidence>
<dbReference type="SUPFAM" id="SSF58104">
    <property type="entry name" value="Methyl-accepting chemotaxis protein (MCP) signaling domain"/>
    <property type="match status" value="1"/>
</dbReference>
<keyword evidence="5" id="KW-0472">Membrane</keyword>
<proteinExistence type="inferred from homology"/>
<dbReference type="Pfam" id="PF00672">
    <property type="entry name" value="HAMP"/>
    <property type="match status" value="1"/>
</dbReference>
<dbReference type="PROSITE" id="PS50885">
    <property type="entry name" value="HAMP"/>
    <property type="match status" value="1"/>
</dbReference>
<dbReference type="GO" id="GO:0007165">
    <property type="term" value="P:signal transduction"/>
    <property type="evidence" value="ECO:0007669"/>
    <property type="project" value="UniProtKB-KW"/>
</dbReference>
<dbReference type="GO" id="GO:0016020">
    <property type="term" value="C:membrane"/>
    <property type="evidence" value="ECO:0007669"/>
    <property type="project" value="UniProtKB-SubCell"/>
</dbReference>
<evidence type="ECO:0000256" key="4">
    <source>
        <dbReference type="PROSITE-ProRule" id="PRU00284"/>
    </source>
</evidence>
<dbReference type="FunFam" id="1.10.287.950:FF:000001">
    <property type="entry name" value="Methyl-accepting chemotaxis sensory transducer"/>
    <property type="match status" value="1"/>
</dbReference>
<name>A0A1D2QQV9_9GAMM</name>
<feature type="domain" description="HAMP" evidence="7">
    <location>
        <begin position="305"/>
        <end position="359"/>
    </location>
</feature>
<dbReference type="InterPro" id="IPR003660">
    <property type="entry name" value="HAMP_dom"/>
</dbReference>
<comment type="subcellular location">
    <subcellularLocation>
        <location evidence="1">Membrane</location>
    </subcellularLocation>
</comment>